<feature type="binding site" description="axial binding residue" evidence="8">
    <location>
        <position position="439"/>
    </location>
    <ligand>
        <name>heme</name>
        <dbReference type="ChEBI" id="CHEBI:30413"/>
    </ligand>
    <ligandPart>
        <name>Fe</name>
        <dbReference type="ChEBI" id="CHEBI:18248"/>
    </ligandPart>
</feature>
<dbReference type="InterPro" id="IPR002401">
    <property type="entry name" value="Cyt_P450_E_grp-I"/>
</dbReference>
<keyword evidence="11" id="KW-1185">Reference proteome</keyword>
<evidence type="ECO:0000256" key="9">
    <source>
        <dbReference type="RuleBase" id="RU000461"/>
    </source>
</evidence>
<evidence type="ECO:0000313" key="10">
    <source>
        <dbReference type="EMBL" id="RMJ17191.1"/>
    </source>
</evidence>
<keyword evidence="4 8" id="KW-0479">Metal-binding</keyword>
<keyword evidence="3 8" id="KW-0349">Heme</keyword>
<sequence>MGYLVLAAAAAVTYGVVVCVYRLYFSPLAKFPGPKIAAATSWYNGYHDLVSGGQYIWVIEEMHRKYGPIVRTRPDTIHVNDPAFIEKLYSQSPKHRRERHSTILGTLQADGSILATKDHDLHRRRRAVLNPFFSSQNVRRLSPVINGVLFNLLRRMEGWAKDGQPVKLNGPYRAATKDVIQAYALGDGGMCLDMEDCNAAFFDVITPQRVCHLGTHVFWLAYLMAHLPPVIMTTLLPRVGVFATFMINLNAEIDQIKQADKLPEGKTIFHEILRSDIPSSEKETSRLADEAMVLVVAGSETTASTLAAITYHLLADPKLMARLRTELEKVMPDVNEIPDPSTLNGLPFLNALIQEAIRLYPGASHRQDRVAPDEDLVYQRPDGQTFVIPAGTGIGMTAPLVNRNPDLYPNPLEFRPDRYLENPSLAAYQFAFSKGTRQCIGINLAYQELQTFVAGIFRKYDVYDATRDKQSGPTMELYKTKEEDVAIYSDYVTFGQYPGSQGLRVIIRE</sequence>
<evidence type="ECO:0000256" key="3">
    <source>
        <dbReference type="ARBA" id="ARBA00022617"/>
    </source>
</evidence>
<dbReference type="GO" id="GO:0005506">
    <property type="term" value="F:iron ion binding"/>
    <property type="evidence" value="ECO:0007669"/>
    <property type="project" value="InterPro"/>
</dbReference>
<name>A0A3M2SI26_9HYPO</name>
<comment type="caution">
    <text evidence="10">The sequence shown here is derived from an EMBL/GenBank/DDBJ whole genome shotgun (WGS) entry which is preliminary data.</text>
</comment>
<dbReference type="GO" id="GO:0004497">
    <property type="term" value="F:monooxygenase activity"/>
    <property type="evidence" value="ECO:0007669"/>
    <property type="project" value="UniProtKB-KW"/>
</dbReference>
<dbReference type="InterPro" id="IPR050121">
    <property type="entry name" value="Cytochrome_P450_monoxygenase"/>
</dbReference>
<dbReference type="PRINTS" id="PR00463">
    <property type="entry name" value="EP450I"/>
</dbReference>
<evidence type="ECO:0000256" key="6">
    <source>
        <dbReference type="ARBA" id="ARBA00023004"/>
    </source>
</evidence>
<evidence type="ECO:0000256" key="1">
    <source>
        <dbReference type="ARBA" id="ARBA00001971"/>
    </source>
</evidence>
<evidence type="ECO:0000256" key="7">
    <source>
        <dbReference type="ARBA" id="ARBA00023033"/>
    </source>
</evidence>
<keyword evidence="7 9" id="KW-0503">Monooxygenase</keyword>
<keyword evidence="6 8" id="KW-0408">Iron</keyword>
<evidence type="ECO:0008006" key="12">
    <source>
        <dbReference type="Google" id="ProtNLM"/>
    </source>
</evidence>
<protein>
    <recommendedName>
        <fullName evidence="12">Cytochrome P450</fullName>
    </recommendedName>
</protein>
<proteinExistence type="inferred from homology"/>
<comment type="cofactor">
    <cofactor evidence="1 8">
        <name>heme</name>
        <dbReference type="ChEBI" id="CHEBI:30413"/>
    </cofactor>
</comment>
<dbReference type="AlphaFoldDB" id="A0A3M2SI26"/>
<dbReference type="EMBL" id="NKUJ01000036">
    <property type="protein sequence ID" value="RMJ17191.1"/>
    <property type="molecule type" value="Genomic_DNA"/>
</dbReference>
<dbReference type="Gene3D" id="1.10.630.10">
    <property type="entry name" value="Cytochrome P450"/>
    <property type="match status" value="1"/>
</dbReference>
<reference evidence="10 11" key="1">
    <citation type="submission" date="2017-06" db="EMBL/GenBank/DDBJ databases">
        <title>Comparative genomic analysis of Ambrosia Fusariam Clade fungi.</title>
        <authorList>
            <person name="Stajich J.E."/>
            <person name="Carrillo J."/>
            <person name="Kijimoto T."/>
            <person name="Eskalen A."/>
            <person name="O'Donnell K."/>
            <person name="Kasson M."/>
        </authorList>
    </citation>
    <scope>NUCLEOTIDE SEQUENCE [LARGE SCALE GENOMIC DNA]</scope>
    <source>
        <strain evidence="10">UCR3666</strain>
    </source>
</reference>
<dbReference type="PRINTS" id="PR00385">
    <property type="entry name" value="P450"/>
</dbReference>
<evidence type="ECO:0000256" key="2">
    <source>
        <dbReference type="ARBA" id="ARBA00010617"/>
    </source>
</evidence>
<organism evidence="10 11">
    <name type="scientific">Fusarium kuroshium</name>
    <dbReference type="NCBI Taxonomy" id="2010991"/>
    <lineage>
        <taxon>Eukaryota</taxon>
        <taxon>Fungi</taxon>
        <taxon>Dikarya</taxon>
        <taxon>Ascomycota</taxon>
        <taxon>Pezizomycotina</taxon>
        <taxon>Sordariomycetes</taxon>
        <taxon>Hypocreomycetidae</taxon>
        <taxon>Hypocreales</taxon>
        <taxon>Nectriaceae</taxon>
        <taxon>Fusarium</taxon>
        <taxon>Fusarium solani species complex</taxon>
    </lineage>
</organism>
<evidence type="ECO:0000256" key="8">
    <source>
        <dbReference type="PIRSR" id="PIRSR602401-1"/>
    </source>
</evidence>
<dbReference type="Proteomes" id="UP000277212">
    <property type="component" value="Unassembled WGS sequence"/>
</dbReference>
<dbReference type="PROSITE" id="PS00086">
    <property type="entry name" value="CYTOCHROME_P450"/>
    <property type="match status" value="1"/>
</dbReference>
<dbReference type="GO" id="GO:0016705">
    <property type="term" value="F:oxidoreductase activity, acting on paired donors, with incorporation or reduction of molecular oxygen"/>
    <property type="evidence" value="ECO:0007669"/>
    <property type="project" value="InterPro"/>
</dbReference>
<dbReference type="SUPFAM" id="SSF48264">
    <property type="entry name" value="Cytochrome P450"/>
    <property type="match status" value="1"/>
</dbReference>
<evidence type="ECO:0000313" key="11">
    <source>
        <dbReference type="Proteomes" id="UP000277212"/>
    </source>
</evidence>
<dbReference type="InterPro" id="IPR017972">
    <property type="entry name" value="Cyt_P450_CS"/>
</dbReference>
<gene>
    <name evidence="10" type="ORF">CDV36_003119</name>
</gene>
<dbReference type="InterPro" id="IPR036396">
    <property type="entry name" value="Cyt_P450_sf"/>
</dbReference>
<evidence type="ECO:0000256" key="5">
    <source>
        <dbReference type="ARBA" id="ARBA00023002"/>
    </source>
</evidence>
<dbReference type="InterPro" id="IPR001128">
    <property type="entry name" value="Cyt_P450"/>
</dbReference>
<dbReference type="Pfam" id="PF00067">
    <property type="entry name" value="p450"/>
    <property type="match status" value="1"/>
</dbReference>
<evidence type="ECO:0000256" key="4">
    <source>
        <dbReference type="ARBA" id="ARBA00022723"/>
    </source>
</evidence>
<dbReference type="PANTHER" id="PTHR24305:SF157">
    <property type="entry name" value="N-ACETYLTRYPTOPHAN 6-HYDROXYLASE IVOC-RELATED"/>
    <property type="match status" value="1"/>
</dbReference>
<dbReference type="OrthoDB" id="3945418at2759"/>
<dbReference type="GO" id="GO:0020037">
    <property type="term" value="F:heme binding"/>
    <property type="evidence" value="ECO:0007669"/>
    <property type="project" value="InterPro"/>
</dbReference>
<dbReference type="CDD" id="cd11062">
    <property type="entry name" value="CYP58-like"/>
    <property type="match status" value="1"/>
</dbReference>
<dbReference type="PANTHER" id="PTHR24305">
    <property type="entry name" value="CYTOCHROME P450"/>
    <property type="match status" value="1"/>
</dbReference>
<comment type="similarity">
    <text evidence="2 9">Belongs to the cytochrome P450 family.</text>
</comment>
<keyword evidence="5 9" id="KW-0560">Oxidoreductase</keyword>
<accession>A0A3M2SI26</accession>
<dbReference type="STRING" id="2010991.A0A3M2SI26"/>